<feature type="domain" description="AMP-dependent synthetase/ligase" evidence="4">
    <location>
        <begin position="68"/>
        <end position="224"/>
    </location>
</feature>
<evidence type="ECO:0000313" key="5">
    <source>
        <dbReference type="EMBL" id="QRV02445.1"/>
    </source>
</evidence>
<proteinExistence type="inferred from homology"/>
<keyword evidence="2" id="KW-0436">Ligase</keyword>
<dbReference type="InterPro" id="IPR000873">
    <property type="entry name" value="AMP-dep_synth/lig_dom"/>
</dbReference>
<evidence type="ECO:0000256" key="3">
    <source>
        <dbReference type="SAM" id="MobiDB-lite"/>
    </source>
</evidence>
<name>A0ABX7II79_9ACTO</name>
<evidence type="ECO:0000256" key="2">
    <source>
        <dbReference type="ARBA" id="ARBA00022598"/>
    </source>
</evidence>
<evidence type="ECO:0000256" key="1">
    <source>
        <dbReference type="ARBA" id="ARBA00006432"/>
    </source>
</evidence>
<gene>
    <name evidence="5" type="ORF">JTE88_01410</name>
</gene>
<dbReference type="InterPro" id="IPR042099">
    <property type="entry name" value="ANL_N_sf"/>
</dbReference>
<evidence type="ECO:0000259" key="4">
    <source>
        <dbReference type="Pfam" id="PF00501"/>
    </source>
</evidence>
<dbReference type="Gene3D" id="3.30.300.30">
    <property type="match status" value="1"/>
</dbReference>
<dbReference type="PANTHER" id="PTHR43201:SF5">
    <property type="entry name" value="MEDIUM-CHAIN ACYL-COA LIGASE ACSF2, MITOCHONDRIAL"/>
    <property type="match status" value="1"/>
</dbReference>
<dbReference type="RefSeq" id="WP_204424905.1">
    <property type="nucleotide sequence ID" value="NZ_CP070228.1"/>
</dbReference>
<dbReference type="Pfam" id="PF00501">
    <property type="entry name" value="AMP-binding"/>
    <property type="match status" value="1"/>
</dbReference>
<dbReference type="SUPFAM" id="SSF56801">
    <property type="entry name" value="Acetyl-CoA synthetase-like"/>
    <property type="match status" value="1"/>
</dbReference>
<dbReference type="InterPro" id="IPR045851">
    <property type="entry name" value="AMP-bd_C_sf"/>
</dbReference>
<organism evidence="5 6">
    <name type="scientific">Arcanobacterium phocisimile</name>
    <dbReference type="NCBI Taxonomy" id="1302235"/>
    <lineage>
        <taxon>Bacteria</taxon>
        <taxon>Bacillati</taxon>
        <taxon>Actinomycetota</taxon>
        <taxon>Actinomycetes</taxon>
        <taxon>Actinomycetales</taxon>
        <taxon>Actinomycetaceae</taxon>
        <taxon>Arcanobacterium</taxon>
    </lineage>
</organism>
<protein>
    <submittedName>
        <fullName evidence="5">AMP-binding protein</fullName>
    </submittedName>
</protein>
<dbReference type="EMBL" id="CP070228">
    <property type="protein sequence ID" value="QRV02445.1"/>
    <property type="molecule type" value="Genomic_DNA"/>
</dbReference>
<keyword evidence="6" id="KW-1185">Reference proteome</keyword>
<feature type="region of interest" description="Disordered" evidence="3">
    <location>
        <begin position="275"/>
        <end position="297"/>
    </location>
</feature>
<accession>A0ABX7II79</accession>
<sequence length="421" mass="44446">MVANSFVPLPDPQVVVCDGTEVPMILGAIRDGLAGMNRAPIFVVGPNVSPADTLHEVRQVGYPHGTGVLMRTSGSTSGTGKIVALSWESLCASAAATHAALAGPGRWLADLPVFHIAGFQTLVRSVLAGTEPLRISLAELLADPEVLKLGEPGQPTYCSVVPTQLSRIVGSPQLHDAARKLIFLVGGAATSGALLERAREAGLTVHTSYGMTETCGGCVYDGWPIGDAVVSLSERGQVSLTGSMVALGYLPTPSSNVASDADTASHTDADVAGIFPSGPAGTIRTHRTRDLGEFGPQGDLRILGRTDDAITTGGLTIIPRIVEETLERELGTTVVVIAIADDEWGQSAIAIVDIPQHELPPERQEMLRMHVKRVLGTGWQPRQILPLSTLKYSAWPQTASGKIDRRTIARQASIYFLYGNS</sequence>
<evidence type="ECO:0000313" key="6">
    <source>
        <dbReference type="Proteomes" id="UP000602653"/>
    </source>
</evidence>
<dbReference type="Proteomes" id="UP000602653">
    <property type="component" value="Chromosome"/>
</dbReference>
<dbReference type="Gene3D" id="3.40.50.12780">
    <property type="entry name" value="N-terminal domain of ligase-like"/>
    <property type="match status" value="1"/>
</dbReference>
<reference evidence="5 6" key="1">
    <citation type="submission" date="2021-02" db="EMBL/GenBank/DDBJ databases">
        <title>Complete Genome Sequence of Arcanobacterium phocisimile strain DSM 26142T from a harbour seal.</title>
        <authorList>
            <person name="Borowiak M."/>
            <person name="Alssahen M."/>
            <person name="Malorny B."/>
            <person name="Laemmler C."/>
            <person name="Siebert U."/>
            <person name="Ploetz M."/>
            <person name="Abdulmawjood A."/>
        </authorList>
    </citation>
    <scope>NUCLEOTIDE SEQUENCE [LARGE SCALE GENOMIC DNA]</scope>
    <source>
        <strain evidence="5 6">DSM 26142</strain>
    </source>
</reference>
<dbReference type="PANTHER" id="PTHR43201">
    <property type="entry name" value="ACYL-COA SYNTHETASE"/>
    <property type="match status" value="1"/>
</dbReference>
<comment type="similarity">
    <text evidence="1">Belongs to the ATP-dependent AMP-binding enzyme family.</text>
</comment>